<dbReference type="AlphaFoldDB" id="T1AKV7"/>
<dbReference type="EMBL" id="AUZZ01007697">
    <property type="protein sequence ID" value="EQD41404.1"/>
    <property type="molecule type" value="Genomic_DNA"/>
</dbReference>
<reference evidence="9" key="2">
    <citation type="journal article" date="2014" name="ISME J.">
        <title>Microbial stratification in low pH oxic and suboxic macroscopic growths along an acid mine drainage.</title>
        <authorList>
            <person name="Mendez-Garcia C."/>
            <person name="Mesa V."/>
            <person name="Sprenger R.R."/>
            <person name="Richter M."/>
            <person name="Diez M.S."/>
            <person name="Solano J."/>
            <person name="Bargiela R."/>
            <person name="Golyshina O.V."/>
            <person name="Manteca A."/>
            <person name="Ramos J.L."/>
            <person name="Gallego J.R."/>
            <person name="Llorente I."/>
            <person name="Martins Dos Santos V.A."/>
            <person name="Jensen O.N."/>
            <person name="Pelaez A.I."/>
            <person name="Sanchez J."/>
            <person name="Ferrer M."/>
        </authorList>
    </citation>
    <scope>NUCLEOTIDE SEQUENCE</scope>
</reference>
<dbReference type="Gene3D" id="3.40.718.10">
    <property type="entry name" value="Isopropylmalate Dehydrogenase"/>
    <property type="match status" value="1"/>
</dbReference>
<evidence type="ECO:0000256" key="4">
    <source>
        <dbReference type="ARBA" id="ARBA00023002"/>
    </source>
</evidence>
<keyword evidence="3" id="KW-0479">Metal-binding</keyword>
<evidence type="ECO:0000256" key="3">
    <source>
        <dbReference type="ARBA" id="ARBA00022723"/>
    </source>
</evidence>
<keyword evidence="5" id="KW-0520">NAD</keyword>
<evidence type="ECO:0000256" key="7">
    <source>
        <dbReference type="SAM" id="MobiDB-lite"/>
    </source>
</evidence>
<dbReference type="PANTHER" id="PTHR43275:SF1">
    <property type="entry name" value="D-MALATE DEHYDROGENASE [DECARBOXYLATING]"/>
    <property type="match status" value="1"/>
</dbReference>
<dbReference type="PANTHER" id="PTHR43275">
    <property type="entry name" value="D-MALATE DEHYDROGENASE [DECARBOXYLATING]"/>
    <property type="match status" value="1"/>
</dbReference>
<dbReference type="SMART" id="SM01329">
    <property type="entry name" value="Iso_dh"/>
    <property type="match status" value="1"/>
</dbReference>
<name>T1AKV7_9ZZZZ</name>
<dbReference type="Pfam" id="PF00180">
    <property type="entry name" value="Iso_dh"/>
    <property type="match status" value="1"/>
</dbReference>
<comment type="caution">
    <text evidence="9">The sequence shown here is derived from an EMBL/GenBank/DDBJ whole genome shotgun (WGS) entry which is preliminary data.</text>
</comment>
<protein>
    <submittedName>
        <fullName evidence="9">Tartrate dehydrogenase</fullName>
    </submittedName>
</protein>
<comment type="cofactor">
    <cofactor evidence="1">
        <name>Mn(2+)</name>
        <dbReference type="ChEBI" id="CHEBI:29035"/>
    </cofactor>
</comment>
<comment type="cofactor">
    <cofactor evidence="2">
        <name>Mg(2+)</name>
        <dbReference type="ChEBI" id="CHEBI:18420"/>
    </cofactor>
</comment>
<dbReference type="InterPro" id="IPR050501">
    <property type="entry name" value="ICDH/IPMDH"/>
</dbReference>
<dbReference type="SUPFAM" id="SSF53659">
    <property type="entry name" value="Isocitrate/Isopropylmalate dehydrogenase-like"/>
    <property type="match status" value="1"/>
</dbReference>
<evidence type="ECO:0000256" key="5">
    <source>
        <dbReference type="ARBA" id="ARBA00023027"/>
    </source>
</evidence>
<reference evidence="9" key="1">
    <citation type="submission" date="2013-08" db="EMBL/GenBank/DDBJ databases">
        <authorList>
            <person name="Mendez C."/>
            <person name="Richter M."/>
            <person name="Ferrer M."/>
            <person name="Sanchez J."/>
        </authorList>
    </citation>
    <scope>NUCLEOTIDE SEQUENCE</scope>
</reference>
<proteinExistence type="predicted"/>
<dbReference type="GO" id="GO:0016491">
    <property type="term" value="F:oxidoreductase activity"/>
    <property type="evidence" value="ECO:0007669"/>
    <property type="project" value="UniProtKB-KW"/>
</dbReference>
<evidence type="ECO:0000313" key="9">
    <source>
        <dbReference type="EMBL" id="EQD41404.1"/>
    </source>
</evidence>
<dbReference type="InterPro" id="IPR024084">
    <property type="entry name" value="IsoPropMal-DH-like_dom"/>
</dbReference>
<accession>T1AKV7</accession>
<feature type="domain" description="Isopropylmalate dehydrogenase-like" evidence="8">
    <location>
        <begin position="2"/>
        <end position="140"/>
    </location>
</feature>
<dbReference type="GO" id="GO:0046872">
    <property type="term" value="F:metal ion binding"/>
    <property type="evidence" value="ECO:0007669"/>
    <property type="project" value="UniProtKB-KW"/>
</dbReference>
<keyword evidence="6" id="KW-0464">Manganese</keyword>
<feature type="region of interest" description="Disordered" evidence="7">
    <location>
        <begin position="118"/>
        <end position="141"/>
    </location>
</feature>
<evidence type="ECO:0000256" key="6">
    <source>
        <dbReference type="ARBA" id="ARBA00023211"/>
    </source>
</evidence>
<organism evidence="9">
    <name type="scientific">mine drainage metagenome</name>
    <dbReference type="NCBI Taxonomy" id="410659"/>
    <lineage>
        <taxon>unclassified sequences</taxon>
        <taxon>metagenomes</taxon>
        <taxon>ecological metagenomes</taxon>
    </lineage>
</organism>
<gene>
    <name evidence="9" type="ORF">B2A_10691</name>
</gene>
<evidence type="ECO:0000256" key="2">
    <source>
        <dbReference type="ARBA" id="ARBA00001946"/>
    </source>
</evidence>
<evidence type="ECO:0000259" key="8">
    <source>
        <dbReference type="SMART" id="SM01329"/>
    </source>
</evidence>
<sequence>MAVIPGDGVGPEIAEICQPALVAAAARHQVHLETSVLDWGGERYLREGAAMPADGATQLRAYDAALFGAVGRPDIPDHELVWGLIIKLRQELGLSVNLRPARSFPGYLRRTAETLGSAGGRAVRDRSSTSGPDPRRGALYC</sequence>
<keyword evidence="4" id="KW-0560">Oxidoreductase</keyword>
<evidence type="ECO:0000256" key="1">
    <source>
        <dbReference type="ARBA" id="ARBA00001936"/>
    </source>
</evidence>